<evidence type="ECO:0000313" key="3">
    <source>
        <dbReference type="Proteomes" id="UP001501455"/>
    </source>
</evidence>
<proteinExistence type="predicted"/>
<dbReference type="Proteomes" id="UP001501455">
    <property type="component" value="Unassembled WGS sequence"/>
</dbReference>
<organism evidence="2 3">
    <name type="scientific">Streptomyces prasinosporus</name>
    <dbReference type="NCBI Taxonomy" id="68256"/>
    <lineage>
        <taxon>Bacteria</taxon>
        <taxon>Bacillati</taxon>
        <taxon>Actinomycetota</taxon>
        <taxon>Actinomycetes</taxon>
        <taxon>Kitasatosporales</taxon>
        <taxon>Streptomycetaceae</taxon>
        <taxon>Streptomyces</taxon>
        <taxon>Streptomyces albogriseolus group</taxon>
    </lineage>
</organism>
<evidence type="ECO:0000256" key="1">
    <source>
        <dbReference type="SAM" id="MobiDB-lite"/>
    </source>
</evidence>
<sequence>MFTKACTAITWSSEEPARVWSSSSFSRASSSEWLSPYATDSFSAAYATVGPSARARATFSASARSSAAGTSRFAMPSSYASRAGTVRGKSSRSVARPGPITRGSVHEMPESAVSATPANEVLKDAVSATIR</sequence>
<evidence type="ECO:0000313" key="2">
    <source>
        <dbReference type="EMBL" id="GAA3501196.1"/>
    </source>
</evidence>
<keyword evidence="3" id="KW-1185">Reference proteome</keyword>
<feature type="region of interest" description="Disordered" evidence="1">
    <location>
        <begin position="79"/>
        <end position="117"/>
    </location>
</feature>
<name>A0ABP6U3U3_9ACTN</name>
<reference evidence="3" key="1">
    <citation type="journal article" date="2019" name="Int. J. Syst. Evol. Microbiol.">
        <title>The Global Catalogue of Microorganisms (GCM) 10K type strain sequencing project: providing services to taxonomists for standard genome sequencing and annotation.</title>
        <authorList>
            <consortium name="The Broad Institute Genomics Platform"/>
            <consortium name="The Broad Institute Genome Sequencing Center for Infectious Disease"/>
            <person name="Wu L."/>
            <person name="Ma J."/>
        </authorList>
    </citation>
    <scope>NUCLEOTIDE SEQUENCE [LARGE SCALE GENOMIC DNA]</scope>
    <source>
        <strain evidence="3">JCM 4816</strain>
    </source>
</reference>
<dbReference type="EMBL" id="BAAAXF010000058">
    <property type="protein sequence ID" value="GAA3501196.1"/>
    <property type="molecule type" value="Genomic_DNA"/>
</dbReference>
<comment type="caution">
    <text evidence="2">The sequence shown here is derived from an EMBL/GenBank/DDBJ whole genome shotgun (WGS) entry which is preliminary data.</text>
</comment>
<protein>
    <submittedName>
        <fullName evidence="2">Uncharacterized protein</fullName>
    </submittedName>
</protein>
<accession>A0ABP6U3U3</accession>
<gene>
    <name evidence="2" type="ORF">GCM10019016_083030</name>
</gene>